<dbReference type="InterPro" id="IPR029058">
    <property type="entry name" value="AB_hydrolase_fold"/>
</dbReference>
<dbReference type="Proteomes" id="UP000778970">
    <property type="component" value="Unassembled WGS sequence"/>
</dbReference>
<evidence type="ECO:0000256" key="1">
    <source>
        <dbReference type="ARBA" id="ARBA00022801"/>
    </source>
</evidence>
<dbReference type="PROSITE" id="PS51257">
    <property type="entry name" value="PROKAR_LIPOPROTEIN"/>
    <property type="match status" value="1"/>
</dbReference>
<reference evidence="4" key="1">
    <citation type="submission" date="2017-08" db="EMBL/GenBank/DDBJ databases">
        <authorList>
            <person name="Imhoff J.F."/>
            <person name="Rahn T."/>
            <person name="Kuenzel S."/>
            <person name="Neulinger S.C."/>
        </authorList>
    </citation>
    <scope>NUCLEOTIDE SEQUENCE</scope>
    <source>
        <strain evidence="4">DSM 9154</strain>
    </source>
</reference>
<feature type="chain" id="PRO_5036859265" description="Dienelactone hydrolase domain-containing protein" evidence="2">
    <location>
        <begin position="25"/>
        <end position="292"/>
    </location>
</feature>
<keyword evidence="1" id="KW-0378">Hydrolase</keyword>
<dbReference type="InterPro" id="IPR002925">
    <property type="entry name" value="Dienelactn_hydro"/>
</dbReference>
<dbReference type="EMBL" id="NRRE01000004">
    <property type="protein sequence ID" value="MBK1695651.1"/>
    <property type="molecule type" value="Genomic_DNA"/>
</dbReference>
<dbReference type="GO" id="GO:0052689">
    <property type="term" value="F:carboxylic ester hydrolase activity"/>
    <property type="evidence" value="ECO:0007669"/>
    <property type="project" value="UniProtKB-ARBA"/>
</dbReference>
<dbReference type="Pfam" id="PF01738">
    <property type="entry name" value="DLH"/>
    <property type="match status" value="1"/>
</dbReference>
<keyword evidence="5" id="KW-1185">Reference proteome</keyword>
<dbReference type="PANTHER" id="PTHR22946">
    <property type="entry name" value="DIENELACTONE HYDROLASE DOMAIN-CONTAINING PROTEIN-RELATED"/>
    <property type="match status" value="1"/>
</dbReference>
<gene>
    <name evidence="4" type="ORF">CKO21_00105</name>
</gene>
<feature type="signal peptide" evidence="2">
    <location>
        <begin position="1"/>
        <end position="24"/>
    </location>
</feature>
<evidence type="ECO:0000259" key="3">
    <source>
        <dbReference type="Pfam" id="PF01738"/>
    </source>
</evidence>
<reference evidence="4" key="2">
    <citation type="journal article" date="2020" name="Microorganisms">
        <title>Osmotic Adaptation and Compatible Solute Biosynthesis of Phototrophic Bacteria as Revealed from Genome Analyses.</title>
        <authorList>
            <person name="Imhoff J.F."/>
            <person name="Rahn T."/>
            <person name="Kunzel S."/>
            <person name="Keller A."/>
            <person name="Neulinger S.C."/>
        </authorList>
    </citation>
    <scope>NUCLEOTIDE SEQUENCE</scope>
    <source>
        <strain evidence="4">DSM 9154</strain>
    </source>
</reference>
<keyword evidence="2" id="KW-0732">Signal</keyword>
<sequence>MKGAMPAKLVLTVSLLAFGLTSCAGVGQVDQRIPREVAGQTYGDAPDALPVRTWGFPDQPADGAGEKRPAAILLHGCSGWYGDRIPDWGERLSEAGWVAVAVDSHAVRGAPDCDFDHPAYPSNLERRIDAYAALSWLSQKPFVDASRVAAIGFSDGGRTALDVVSGDTRQYFFGDRPDAPRFAASVAYYPGCDSWTRPQLAAPTQIIVGAEDDWTPAPPCRHWRDIPAGDTTVEVHIIENATHGFNLHTWEGHRLGPRTYDGHRLIPNGQAEAKAETYATDFLTEHVAPVEP</sequence>
<feature type="domain" description="Dienelactone hydrolase" evidence="3">
    <location>
        <begin position="66"/>
        <end position="250"/>
    </location>
</feature>
<evidence type="ECO:0000256" key="2">
    <source>
        <dbReference type="SAM" id="SignalP"/>
    </source>
</evidence>
<evidence type="ECO:0000313" key="4">
    <source>
        <dbReference type="EMBL" id="MBK1695651.1"/>
    </source>
</evidence>
<protein>
    <recommendedName>
        <fullName evidence="3">Dienelactone hydrolase domain-containing protein</fullName>
    </recommendedName>
</protein>
<proteinExistence type="predicted"/>
<organism evidence="4 5">
    <name type="scientific">Rhodovibrio salinarum</name>
    <dbReference type="NCBI Taxonomy" id="1087"/>
    <lineage>
        <taxon>Bacteria</taxon>
        <taxon>Pseudomonadati</taxon>
        <taxon>Pseudomonadota</taxon>
        <taxon>Alphaproteobacteria</taxon>
        <taxon>Rhodospirillales</taxon>
        <taxon>Rhodovibrionaceae</taxon>
        <taxon>Rhodovibrio</taxon>
    </lineage>
</organism>
<dbReference type="AlphaFoldDB" id="A0A934UYN1"/>
<dbReference type="Gene3D" id="3.40.50.1820">
    <property type="entry name" value="alpha/beta hydrolase"/>
    <property type="match status" value="1"/>
</dbReference>
<comment type="caution">
    <text evidence="4">The sequence shown here is derived from an EMBL/GenBank/DDBJ whole genome shotgun (WGS) entry which is preliminary data.</text>
</comment>
<evidence type="ECO:0000313" key="5">
    <source>
        <dbReference type="Proteomes" id="UP000778970"/>
    </source>
</evidence>
<dbReference type="SUPFAM" id="SSF53474">
    <property type="entry name" value="alpha/beta-Hydrolases"/>
    <property type="match status" value="1"/>
</dbReference>
<dbReference type="PANTHER" id="PTHR22946:SF9">
    <property type="entry name" value="POLYKETIDE TRANSFERASE AF380"/>
    <property type="match status" value="1"/>
</dbReference>
<dbReference type="InterPro" id="IPR050261">
    <property type="entry name" value="FrsA_esterase"/>
</dbReference>
<name>A0A934UYN1_9PROT</name>
<accession>A0A934UYN1</accession>